<comment type="similarity">
    <text evidence="4">Belongs to the LptA family.</text>
</comment>
<dbReference type="GO" id="GO:0017089">
    <property type="term" value="F:glycolipid transfer activity"/>
    <property type="evidence" value="ECO:0007669"/>
    <property type="project" value="TreeGrafter"/>
</dbReference>
<dbReference type="Pfam" id="PF03968">
    <property type="entry name" value="LptD_N"/>
    <property type="match status" value="1"/>
</dbReference>
<evidence type="ECO:0000313" key="8">
    <source>
        <dbReference type="Proteomes" id="UP000005839"/>
    </source>
</evidence>
<dbReference type="Gene3D" id="2.60.450.10">
    <property type="entry name" value="Lipopolysaccharide (LPS) transport protein A like domain"/>
    <property type="match status" value="1"/>
</dbReference>
<organism evidence="7 8">
    <name type="scientific">Shewanella benthica KT99</name>
    <dbReference type="NCBI Taxonomy" id="314608"/>
    <lineage>
        <taxon>Bacteria</taxon>
        <taxon>Pseudomonadati</taxon>
        <taxon>Pseudomonadota</taxon>
        <taxon>Gammaproteobacteria</taxon>
        <taxon>Alteromonadales</taxon>
        <taxon>Shewanellaceae</taxon>
        <taxon>Shewanella</taxon>
    </lineage>
</organism>
<evidence type="ECO:0000256" key="3">
    <source>
        <dbReference type="ARBA" id="ARBA00022764"/>
    </source>
</evidence>
<dbReference type="EMBL" id="ABIC01000006">
    <property type="protein sequence ID" value="EDQ01915.1"/>
    <property type="molecule type" value="Genomic_DNA"/>
</dbReference>
<keyword evidence="8" id="KW-1185">Reference proteome</keyword>
<dbReference type="GO" id="GO:0043165">
    <property type="term" value="P:Gram-negative-bacterium-type cell outer membrane assembly"/>
    <property type="evidence" value="ECO:0007669"/>
    <property type="project" value="UniProtKB-UniRule"/>
</dbReference>
<feature type="domain" description="Organic solvent tolerance-like N-terminal" evidence="6">
    <location>
        <begin position="31"/>
        <end position="141"/>
    </location>
</feature>
<comment type="subcellular location">
    <subcellularLocation>
        <location evidence="4">Periplasm</location>
    </subcellularLocation>
</comment>
<feature type="compositionally biased region" description="Basic and acidic residues" evidence="5">
    <location>
        <begin position="166"/>
        <end position="176"/>
    </location>
</feature>
<gene>
    <name evidence="4" type="primary">lptA</name>
    <name evidence="7" type="ORF">KT99_08408</name>
</gene>
<accession>A9D0Z5</accession>
<dbReference type="InterPro" id="IPR005653">
    <property type="entry name" value="OstA-like_N"/>
</dbReference>
<dbReference type="GO" id="GO:0030288">
    <property type="term" value="C:outer membrane-bounded periplasmic space"/>
    <property type="evidence" value="ECO:0007669"/>
    <property type="project" value="TreeGrafter"/>
</dbReference>
<evidence type="ECO:0000256" key="4">
    <source>
        <dbReference type="HAMAP-Rule" id="MF_01914"/>
    </source>
</evidence>
<comment type="caution">
    <text evidence="7">The sequence shown here is derived from an EMBL/GenBank/DDBJ whole genome shotgun (WGS) entry which is preliminary data.</text>
</comment>
<dbReference type="PANTHER" id="PTHR36504">
    <property type="entry name" value="LIPOPOLYSACCHARIDE EXPORT SYSTEM PROTEIN LPTA"/>
    <property type="match status" value="1"/>
</dbReference>
<dbReference type="InterPro" id="IPR052037">
    <property type="entry name" value="LPS_export_LptA"/>
</dbReference>
<evidence type="ECO:0000259" key="6">
    <source>
        <dbReference type="Pfam" id="PF03968"/>
    </source>
</evidence>
<comment type="subunit">
    <text evidence="4">Component of the lipopolysaccharide transport and assembly complex.</text>
</comment>
<evidence type="ECO:0000256" key="5">
    <source>
        <dbReference type="SAM" id="MobiDB-lite"/>
    </source>
</evidence>
<keyword evidence="2" id="KW-0732">Signal</keyword>
<dbReference type="AlphaFoldDB" id="A9D0Z5"/>
<keyword evidence="3 4" id="KW-0574">Periplasm</keyword>
<dbReference type="GO" id="GO:0015920">
    <property type="term" value="P:lipopolysaccharide transport"/>
    <property type="evidence" value="ECO:0007669"/>
    <property type="project" value="UniProtKB-UniRule"/>
</dbReference>
<dbReference type="GO" id="GO:0009279">
    <property type="term" value="C:cell outer membrane"/>
    <property type="evidence" value="ECO:0007669"/>
    <property type="project" value="TreeGrafter"/>
</dbReference>
<dbReference type="NCBIfam" id="TIGR03002">
    <property type="entry name" value="outer_YhbN_LptA"/>
    <property type="match status" value="1"/>
</dbReference>
<reference evidence="7 8" key="1">
    <citation type="submission" date="2007-10" db="EMBL/GenBank/DDBJ databases">
        <authorList>
            <person name="Yayanos A."/>
            <person name="Ferriera S."/>
            <person name="Johnson J."/>
            <person name="Kravitz S."/>
            <person name="Halpern A."/>
            <person name="Remington K."/>
            <person name="Beeson K."/>
            <person name="Tran B."/>
            <person name="Rogers Y.-H."/>
            <person name="Friedman R."/>
            <person name="Venter J.C."/>
        </authorList>
    </citation>
    <scope>NUCLEOTIDE SEQUENCE [LARGE SCALE GENOMIC DNA]</scope>
    <source>
        <strain evidence="7 8">KT99</strain>
    </source>
</reference>
<evidence type="ECO:0000313" key="7">
    <source>
        <dbReference type="EMBL" id="EDQ01915.1"/>
    </source>
</evidence>
<dbReference type="Proteomes" id="UP000005839">
    <property type="component" value="Unassembled WGS sequence"/>
</dbReference>
<evidence type="ECO:0000256" key="1">
    <source>
        <dbReference type="ARBA" id="ARBA00022448"/>
    </source>
</evidence>
<proteinExistence type="inferred from homology"/>
<name>A9D0Z5_9GAMM</name>
<comment type="function">
    <text evidence="4">Involved in the assembly of lipopolysaccharide (LPS). Required for the translocation of LPS from the inner membrane to the outer membrane. May form a bridge between the inner membrane and the outer membrane, via interactions with LptC and LptD, thereby facilitating LPS transfer across the periplasm.</text>
</comment>
<dbReference type="InterPro" id="IPR014340">
    <property type="entry name" value="LptA"/>
</dbReference>
<dbReference type="STRING" id="314608.KT99_08408"/>
<feature type="region of interest" description="Disordered" evidence="5">
    <location>
        <begin position="161"/>
        <end position="218"/>
    </location>
</feature>
<dbReference type="PANTHER" id="PTHR36504:SF1">
    <property type="entry name" value="LIPOPOLYSACCHARIDE EXPORT SYSTEM PROTEIN LPTA"/>
    <property type="match status" value="1"/>
</dbReference>
<keyword evidence="1 4" id="KW-0813">Transport</keyword>
<sequence>MNKHNLIIAALLCTTSFSGMTKQDDLMQEVKISAASQEADIKNNQMIFHGPVEVTQGSITILADELRATSKEDGGGKILIAIGNPATYSQIMEDGRPASASAKEIRYELSSRTLTLVGNATLEQDGSRVTGNMIRYNIAKQQLIAESIGNERVITIIQPESYQENSQDKSEEKPKEQQAATELLPTQLPEIKPSETNNQTGKHDIMPTQLPVIRQEKQ</sequence>
<evidence type="ECO:0000256" key="2">
    <source>
        <dbReference type="ARBA" id="ARBA00022729"/>
    </source>
</evidence>
<dbReference type="GO" id="GO:0001530">
    <property type="term" value="F:lipopolysaccharide binding"/>
    <property type="evidence" value="ECO:0007669"/>
    <property type="project" value="InterPro"/>
</dbReference>
<protein>
    <recommendedName>
        <fullName evidence="4">Lipopolysaccharide export system protein LptA</fullName>
    </recommendedName>
</protein>
<dbReference type="HAMAP" id="MF_01914">
    <property type="entry name" value="LPS_assembly_LptA"/>
    <property type="match status" value="1"/>
</dbReference>